<feature type="transmembrane region" description="Helical" evidence="1">
    <location>
        <begin position="12"/>
        <end position="36"/>
    </location>
</feature>
<keyword evidence="3" id="KW-1185">Reference proteome</keyword>
<keyword evidence="1" id="KW-0812">Transmembrane</keyword>
<accession>A0A1V6RZV2</accession>
<evidence type="ECO:0000256" key="1">
    <source>
        <dbReference type="SAM" id="Phobius"/>
    </source>
</evidence>
<keyword evidence="1" id="KW-0472">Membrane</keyword>
<feature type="transmembrane region" description="Helical" evidence="1">
    <location>
        <begin position="42"/>
        <end position="61"/>
    </location>
</feature>
<name>A0A1V6RZV2_9EURO</name>
<reference evidence="3" key="1">
    <citation type="journal article" date="2017" name="Nat. Microbiol.">
        <title>Global analysis of biosynthetic gene clusters reveals vast potential of secondary metabolite production in Penicillium species.</title>
        <authorList>
            <person name="Nielsen J.C."/>
            <person name="Grijseels S."/>
            <person name="Prigent S."/>
            <person name="Ji B."/>
            <person name="Dainat J."/>
            <person name="Nielsen K.F."/>
            <person name="Frisvad J.C."/>
            <person name="Workman M."/>
            <person name="Nielsen J."/>
        </authorList>
    </citation>
    <scope>NUCLEOTIDE SEQUENCE [LARGE SCALE GENOMIC DNA]</scope>
    <source>
        <strain evidence="3">IBT 29486</strain>
    </source>
</reference>
<dbReference type="Proteomes" id="UP000191518">
    <property type="component" value="Unassembled WGS sequence"/>
</dbReference>
<gene>
    <name evidence="2" type="ORF">PENVUL_c015G05537</name>
</gene>
<sequence length="153" mass="17336">MTFPFPFENESFYMRPLLIVESVFGTFFTILIYLVIPIVVALALIAACAFLFFAILAAVFGRKDIEVKEKKEKEREQENIEKQGKTDTEISTSLLACTGGSDDTLDLQKRLEIELELLGEMVDARRERLAALNLRKKDLGDEGSDLEVLEKIE</sequence>
<comment type="caution">
    <text evidence="2">The sequence shown here is derived from an EMBL/GenBank/DDBJ whole genome shotgun (WGS) entry which is preliminary data.</text>
</comment>
<dbReference type="EMBL" id="MDYP01000015">
    <property type="protein sequence ID" value="OQE07136.1"/>
    <property type="molecule type" value="Genomic_DNA"/>
</dbReference>
<evidence type="ECO:0000313" key="2">
    <source>
        <dbReference type="EMBL" id="OQE07136.1"/>
    </source>
</evidence>
<protein>
    <submittedName>
        <fullName evidence="2">Uncharacterized protein</fullName>
    </submittedName>
</protein>
<dbReference type="AlphaFoldDB" id="A0A1V6RZV2"/>
<keyword evidence="1" id="KW-1133">Transmembrane helix</keyword>
<evidence type="ECO:0000313" key="3">
    <source>
        <dbReference type="Proteomes" id="UP000191518"/>
    </source>
</evidence>
<organism evidence="2 3">
    <name type="scientific">Penicillium vulpinum</name>
    <dbReference type="NCBI Taxonomy" id="29845"/>
    <lineage>
        <taxon>Eukaryota</taxon>
        <taxon>Fungi</taxon>
        <taxon>Dikarya</taxon>
        <taxon>Ascomycota</taxon>
        <taxon>Pezizomycotina</taxon>
        <taxon>Eurotiomycetes</taxon>
        <taxon>Eurotiomycetidae</taxon>
        <taxon>Eurotiales</taxon>
        <taxon>Aspergillaceae</taxon>
        <taxon>Penicillium</taxon>
    </lineage>
</organism>
<dbReference type="OrthoDB" id="4368451at2759"/>
<proteinExistence type="predicted"/>